<evidence type="ECO:0000256" key="3">
    <source>
        <dbReference type="ARBA" id="ARBA00022475"/>
    </source>
</evidence>
<keyword evidence="10" id="KW-1185">Reference proteome</keyword>
<accession>A0A7H8QCW7</accession>
<gene>
    <name evidence="9" type="ORF">HF394_14665</name>
</gene>
<evidence type="ECO:0000256" key="5">
    <source>
        <dbReference type="ARBA" id="ARBA00022989"/>
    </source>
</evidence>
<dbReference type="FunFam" id="1.10.3730.20:FF:000001">
    <property type="entry name" value="Quaternary ammonium compound resistance transporter SugE"/>
    <property type="match status" value="1"/>
</dbReference>
<evidence type="ECO:0000256" key="8">
    <source>
        <dbReference type="SAM" id="Phobius"/>
    </source>
</evidence>
<protein>
    <submittedName>
        <fullName evidence="9">Multidrug efflux SMR transporter</fullName>
    </submittedName>
</protein>
<keyword evidence="4 7" id="KW-0812">Transmembrane</keyword>
<organism evidence="9 10">
    <name type="scientific">Planococcus glaciei</name>
    <dbReference type="NCBI Taxonomy" id="459472"/>
    <lineage>
        <taxon>Bacteria</taxon>
        <taxon>Bacillati</taxon>
        <taxon>Bacillota</taxon>
        <taxon>Bacilli</taxon>
        <taxon>Bacillales</taxon>
        <taxon>Caryophanaceae</taxon>
        <taxon>Planococcus</taxon>
    </lineage>
</organism>
<comment type="subcellular location">
    <subcellularLocation>
        <location evidence="1 7">Cell membrane</location>
        <topology evidence="1 7">Multi-pass membrane protein</topology>
    </subcellularLocation>
</comment>
<evidence type="ECO:0000256" key="7">
    <source>
        <dbReference type="RuleBase" id="RU003942"/>
    </source>
</evidence>
<evidence type="ECO:0000313" key="9">
    <source>
        <dbReference type="EMBL" id="QKX51709.1"/>
    </source>
</evidence>
<sequence>MNLHWILVIAAGIIEILWATGLKYANSWMEWVGVAILIYISFVVLLKALEKVPVATAYAVFTGIGTAGTVIVEMVVFGEPFSWTKVFFISMLLAGVLGLKLVTADPEKKEEVI</sequence>
<keyword evidence="6 8" id="KW-0472">Membrane</keyword>
<dbReference type="InterPro" id="IPR037185">
    <property type="entry name" value="EmrE-like"/>
</dbReference>
<evidence type="ECO:0000256" key="4">
    <source>
        <dbReference type="ARBA" id="ARBA00022692"/>
    </source>
</evidence>
<dbReference type="PANTHER" id="PTHR30561">
    <property type="entry name" value="SMR FAMILY PROTON-DEPENDENT DRUG EFFLUX TRANSPORTER SUGE"/>
    <property type="match status" value="1"/>
</dbReference>
<dbReference type="SUPFAM" id="SSF103481">
    <property type="entry name" value="Multidrug resistance efflux transporter EmrE"/>
    <property type="match status" value="1"/>
</dbReference>
<name>A0A7H8QCW7_9BACL</name>
<dbReference type="Pfam" id="PF00893">
    <property type="entry name" value="Multi_Drug_Res"/>
    <property type="match status" value="1"/>
</dbReference>
<dbReference type="GO" id="GO:0022857">
    <property type="term" value="F:transmembrane transporter activity"/>
    <property type="evidence" value="ECO:0007669"/>
    <property type="project" value="InterPro"/>
</dbReference>
<evidence type="ECO:0000313" key="10">
    <source>
        <dbReference type="Proteomes" id="UP000509222"/>
    </source>
</evidence>
<keyword evidence="3" id="KW-1003">Cell membrane</keyword>
<dbReference type="AlphaFoldDB" id="A0A7H8QCW7"/>
<dbReference type="GO" id="GO:0005886">
    <property type="term" value="C:plasma membrane"/>
    <property type="evidence" value="ECO:0007669"/>
    <property type="project" value="UniProtKB-SubCell"/>
</dbReference>
<feature type="transmembrane region" description="Helical" evidence="8">
    <location>
        <begin position="56"/>
        <end position="77"/>
    </location>
</feature>
<dbReference type="Gene3D" id="1.10.3730.20">
    <property type="match status" value="1"/>
</dbReference>
<keyword evidence="2" id="KW-0813">Transport</keyword>
<dbReference type="Proteomes" id="UP000509222">
    <property type="component" value="Chromosome"/>
</dbReference>
<feature type="transmembrane region" description="Helical" evidence="8">
    <location>
        <begin position="5"/>
        <end position="25"/>
    </location>
</feature>
<dbReference type="RefSeq" id="WP_036806134.1">
    <property type="nucleotide sequence ID" value="NZ_CP051177.1"/>
</dbReference>
<keyword evidence="5 8" id="KW-1133">Transmembrane helix</keyword>
<dbReference type="EMBL" id="CP051177">
    <property type="protein sequence ID" value="QKX51709.1"/>
    <property type="molecule type" value="Genomic_DNA"/>
</dbReference>
<dbReference type="InterPro" id="IPR045324">
    <property type="entry name" value="Small_multidrug_res"/>
</dbReference>
<proteinExistence type="inferred from homology"/>
<feature type="transmembrane region" description="Helical" evidence="8">
    <location>
        <begin position="31"/>
        <end position="49"/>
    </location>
</feature>
<feature type="transmembrane region" description="Helical" evidence="8">
    <location>
        <begin position="83"/>
        <end position="102"/>
    </location>
</feature>
<evidence type="ECO:0000256" key="6">
    <source>
        <dbReference type="ARBA" id="ARBA00023136"/>
    </source>
</evidence>
<dbReference type="InterPro" id="IPR000390">
    <property type="entry name" value="Small_drug/metabolite_transptr"/>
</dbReference>
<evidence type="ECO:0000256" key="2">
    <source>
        <dbReference type="ARBA" id="ARBA00022448"/>
    </source>
</evidence>
<reference evidence="10" key="1">
    <citation type="submission" date="2020-06" db="EMBL/GenBank/DDBJ databases">
        <title>Isolation of Planomicrobium glaciei.</title>
        <authorList>
            <person name="Malisova L."/>
            <person name="Safrankova R."/>
            <person name="Jakubu V."/>
            <person name="Spanelova P."/>
        </authorList>
    </citation>
    <scope>NUCLEOTIDE SEQUENCE [LARGE SCALE GENOMIC DNA]</scope>
    <source>
        <strain evidence="10">NRL-ATB46093</strain>
    </source>
</reference>
<comment type="similarity">
    <text evidence="7">Belongs to the drug/metabolite transporter (DMT) superfamily. Small multidrug resistance (SMR) (TC 2.A.7.1) family.</text>
</comment>
<dbReference type="PANTHER" id="PTHR30561:SF7">
    <property type="entry name" value="GUANIDINIUM EFFLUX SYSTEM SUBUNIT GDNC-RELATED"/>
    <property type="match status" value="1"/>
</dbReference>
<evidence type="ECO:0000256" key="1">
    <source>
        <dbReference type="ARBA" id="ARBA00004651"/>
    </source>
</evidence>